<proteinExistence type="predicted"/>
<feature type="non-terminal residue" evidence="1">
    <location>
        <position position="58"/>
    </location>
</feature>
<reference evidence="1 2" key="1">
    <citation type="submission" date="2024-05" db="EMBL/GenBank/DDBJ databases">
        <title>Genome sequencing and assembly of Indian major carp, Cirrhinus mrigala (Hamilton, 1822).</title>
        <authorList>
            <person name="Mohindra V."/>
            <person name="Chowdhury L.M."/>
            <person name="Lal K."/>
            <person name="Jena J.K."/>
        </authorList>
    </citation>
    <scope>NUCLEOTIDE SEQUENCE [LARGE SCALE GENOMIC DNA]</scope>
    <source>
        <strain evidence="1">CM1030</strain>
        <tissue evidence="1">Blood</tissue>
    </source>
</reference>
<sequence length="58" mass="6580">MLEDVLSVQDTASMASLLEILVILWKSVQKSLVANQEAFKYTTSKFATVLPQYLKIFQ</sequence>
<name>A0ABD0QPR6_CIRMR</name>
<evidence type="ECO:0000313" key="1">
    <source>
        <dbReference type="EMBL" id="KAL0188199.1"/>
    </source>
</evidence>
<gene>
    <name evidence="1" type="ORF">M9458_015298</name>
</gene>
<dbReference type="AlphaFoldDB" id="A0ABD0QPR6"/>
<accession>A0ABD0QPR6</accession>
<evidence type="ECO:0000313" key="2">
    <source>
        <dbReference type="Proteomes" id="UP001529510"/>
    </source>
</evidence>
<comment type="caution">
    <text evidence="1">The sequence shown here is derived from an EMBL/GenBank/DDBJ whole genome shotgun (WGS) entry which is preliminary data.</text>
</comment>
<organism evidence="1 2">
    <name type="scientific">Cirrhinus mrigala</name>
    <name type="common">Mrigala</name>
    <dbReference type="NCBI Taxonomy" id="683832"/>
    <lineage>
        <taxon>Eukaryota</taxon>
        <taxon>Metazoa</taxon>
        <taxon>Chordata</taxon>
        <taxon>Craniata</taxon>
        <taxon>Vertebrata</taxon>
        <taxon>Euteleostomi</taxon>
        <taxon>Actinopterygii</taxon>
        <taxon>Neopterygii</taxon>
        <taxon>Teleostei</taxon>
        <taxon>Ostariophysi</taxon>
        <taxon>Cypriniformes</taxon>
        <taxon>Cyprinidae</taxon>
        <taxon>Labeoninae</taxon>
        <taxon>Labeonini</taxon>
        <taxon>Cirrhinus</taxon>
    </lineage>
</organism>
<dbReference type="Proteomes" id="UP001529510">
    <property type="component" value="Unassembled WGS sequence"/>
</dbReference>
<dbReference type="EMBL" id="JAMKFB020000007">
    <property type="protein sequence ID" value="KAL0188199.1"/>
    <property type="molecule type" value="Genomic_DNA"/>
</dbReference>
<protein>
    <submittedName>
        <fullName evidence="1">Uncharacterized protein</fullName>
    </submittedName>
</protein>
<keyword evidence="2" id="KW-1185">Reference proteome</keyword>